<comment type="similarity">
    <text evidence="2">Belongs to the UPF0382 family.</text>
</comment>
<evidence type="ECO:0000256" key="3">
    <source>
        <dbReference type="ARBA" id="ARBA00022692"/>
    </source>
</evidence>
<accession>E7RXF2</accession>
<dbReference type="InterPro" id="IPR006696">
    <property type="entry name" value="DUF423"/>
</dbReference>
<name>E7RXF2_9BURK</name>
<feature type="transmembrane region" description="Helical" evidence="6">
    <location>
        <begin position="113"/>
        <end position="133"/>
    </location>
</feature>
<evidence type="ECO:0008006" key="9">
    <source>
        <dbReference type="Google" id="ProtNLM"/>
    </source>
</evidence>
<evidence type="ECO:0000256" key="4">
    <source>
        <dbReference type="ARBA" id="ARBA00022989"/>
    </source>
</evidence>
<dbReference type="Pfam" id="PF04241">
    <property type="entry name" value="DUF423"/>
    <property type="match status" value="1"/>
</dbReference>
<dbReference type="RefSeq" id="WP_005673633.1">
    <property type="nucleotide sequence ID" value="NZ_CP146288.1"/>
</dbReference>
<dbReference type="PANTHER" id="PTHR43461">
    <property type="entry name" value="TRANSMEMBRANE PROTEIN 256"/>
    <property type="match status" value="1"/>
</dbReference>
<dbReference type="HOGENOM" id="CLU_096548_3_1_4"/>
<keyword evidence="5 6" id="KW-0472">Membrane</keyword>
<reference evidence="7 8" key="1">
    <citation type="submission" date="2010-12" db="EMBL/GenBank/DDBJ databases">
        <authorList>
            <person name="Muzny D."/>
            <person name="Qin X."/>
            <person name="Deng J."/>
            <person name="Jiang H."/>
            <person name="Liu Y."/>
            <person name="Qu J."/>
            <person name="Song X.-Z."/>
            <person name="Zhang L."/>
            <person name="Thornton R."/>
            <person name="Coyle M."/>
            <person name="Francisco L."/>
            <person name="Jackson L."/>
            <person name="Javaid M."/>
            <person name="Korchina V."/>
            <person name="Kovar C."/>
            <person name="Mata R."/>
            <person name="Mathew T."/>
            <person name="Ngo R."/>
            <person name="Nguyen L."/>
            <person name="Nguyen N."/>
            <person name="Okwuonu G."/>
            <person name="Ongeri F."/>
            <person name="Pham C."/>
            <person name="Simmons D."/>
            <person name="Wilczek-Boney K."/>
            <person name="Hale W."/>
            <person name="Jakkamsetti A."/>
            <person name="Pham P."/>
            <person name="Ruth R."/>
            <person name="San Lucas F."/>
            <person name="Warren J."/>
            <person name="Zhang J."/>
            <person name="Zhao Z."/>
            <person name="Zhou C."/>
            <person name="Zhu D."/>
            <person name="Lee S."/>
            <person name="Bess C."/>
            <person name="Blankenburg K."/>
            <person name="Forbes L."/>
            <person name="Fu Q."/>
            <person name="Gubbala S."/>
            <person name="Hirani K."/>
            <person name="Jayaseelan J.C."/>
            <person name="Lara F."/>
            <person name="Munidasa M."/>
            <person name="Palculict T."/>
            <person name="Patil S."/>
            <person name="Pu L.-L."/>
            <person name="Saada N."/>
            <person name="Tang L."/>
            <person name="Weissenberger G."/>
            <person name="Zhu Y."/>
            <person name="Hemphill L."/>
            <person name="Shang Y."/>
            <person name="Youmans B."/>
            <person name="Ayvaz T."/>
            <person name="Ross M."/>
            <person name="Santibanez J."/>
            <person name="Aqrawi P."/>
            <person name="Gross S."/>
            <person name="Joshi V."/>
            <person name="Fowler G."/>
            <person name="Nazareth L."/>
            <person name="Reid J."/>
            <person name="Worley K."/>
            <person name="Petrosino J."/>
            <person name="Highlander S."/>
            <person name="Gibbs R."/>
        </authorList>
    </citation>
    <scope>NUCLEOTIDE SEQUENCE [LARGE SCALE GENOMIC DNA]</scope>
    <source>
        <strain evidence="7 8">ATCC 51599</strain>
    </source>
</reference>
<dbReference type="eggNOG" id="COG2363">
    <property type="taxonomic scope" value="Bacteria"/>
</dbReference>
<dbReference type="PANTHER" id="PTHR43461:SF1">
    <property type="entry name" value="TRANSMEMBRANE PROTEIN 256"/>
    <property type="match status" value="1"/>
</dbReference>
<organism evidence="7 8">
    <name type="scientific">Lautropia mirabilis ATCC 51599</name>
    <dbReference type="NCBI Taxonomy" id="887898"/>
    <lineage>
        <taxon>Bacteria</taxon>
        <taxon>Pseudomonadati</taxon>
        <taxon>Pseudomonadota</taxon>
        <taxon>Betaproteobacteria</taxon>
        <taxon>Burkholderiales</taxon>
        <taxon>Burkholderiaceae</taxon>
        <taxon>Lautropia</taxon>
    </lineage>
</organism>
<evidence type="ECO:0000256" key="2">
    <source>
        <dbReference type="ARBA" id="ARBA00009694"/>
    </source>
</evidence>
<sequence>MQPATAPSAAIGLPWLGTGALFAALGVAAGAFGAHGLRAMLAEPLLLIYETAVRYQMYHALALVALGALAGRLPPRAITVSGSLFTLGILLFSGSLYLLVLTGTRPLGILTPIGGSCFIAGWVWLAISAWRAVRTPEQPRSRTS</sequence>
<feature type="transmembrane region" description="Helical" evidence="6">
    <location>
        <begin position="12"/>
        <end position="35"/>
    </location>
</feature>
<evidence type="ECO:0000256" key="1">
    <source>
        <dbReference type="ARBA" id="ARBA00004141"/>
    </source>
</evidence>
<comment type="caution">
    <text evidence="7">The sequence shown here is derived from an EMBL/GenBank/DDBJ whole genome shotgun (WGS) entry which is preliminary data.</text>
</comment>
<keyword evidence="4 6" id="KW-1133">Transmembrane helix</keyword>
<keyword evidence="3 6" id="KW-0812">Transmembrane</keyword>
<feature type="transmembrane region" description="Helical" evidence="6">
    <location>
        <begin position="55"/>
        <end position="73"/>
    </location>
</feature>
<evidence type="ECO:0000256" key="5">
    <source>
        <dbReference type="ARBA" id="ARBA00023136"/>
    </source>
</evidence>
<keyword evidence="8" id="KW-1185">Reference proteome</keyword>
<evidence type="ECO:0000256" key="6">
    <source>
        <dbReference type="SAM" id="Phobius"/>
    </source>
</evidence>
<dbReference type="GO" id="GO:0005886">
    <property type="term" value="C:plasma membrane"/>
    <property type="evidence" value="ECO:0007669"/>
    <property type="project" value="TreeGrafter"/>
</dbReference>
<dbReference type="EMBL" id="AEQP01000008">
    <property type="protein sequence ID" value="EFV94948.1"/>
    <property type="molecule type" value="Genomic_DNA"/>
</dbReference>
<dbReference type="STRING" id="887898.HMPREF0551_1365"/>
<gene>
    <name evidence="7" type="ORF">HMPREF0551_1365</name>
</gene>
<evidence type="ECO:0000313" key="8">
    <source>
        <dbReference type="Proteomes" id="UP000011021"/>
    </source>
</evidence>
<comment type="subcellular location">
    <subcellularLocation>
        <location evidence="1">Membrane</location>
        <topology evidence="1">Multi-pass membrane protein</topology>
    </subcellularLocation>
</comment>
<protein>
    <recommendedName>
        <fullName evidence="9">DUF423 domain-containing protein</fullName>
    </recommendedName>
</protein>
<evidence type="ECO:0000313" key="7">
    <source>
        <dbReference type="EMBL" id="EFV94948.1"/>
    </source>
</evidence>
<dbReference type="AlphaFoldDB" id="E7RXF2"/>
<dbReference type="Proteomes" id="UP000011021">
    <property type="component" value="Unassembled WGS sequence"/>
</dbReference>
<proteinExistence type="inferred from homology"/>
<feature type="transmembrane region" description="Helical" evidence="6">
    <location>
        <begin position="80"/>
        <end position="101"/>
    </location>
</feature>